<dbReference type="EMBL" id="AAOW01000023">
    <property type="protein sequence ID" value="EAR60152.1"/>
    <property type="molecule type" value="Genomic_DNA"/>
</dbReference>
<dbReference type="InterPro" id="IPR021334">
    <property type="entry name" value="DUF2947"/>
</dbReference>
<evidence type="ECO:0008006" key="3">
    <source>
        <dbReference type="Google" id="ProtNLM"/>
    </source>
</evidence>
<dbReference type="Pfam" id="PF11163">
    <property type="entry name" value="DUF2947"/>
    <property type="match status" value="1"/>
</dbReference>
<dbReference type="RefSeq" id="WP_007019439.1">
    <property type="nucleotide sequence ID" value="NZ_CH724125.1"/>
</dbReference>
<sequence>MNYLPLDQYPKAWIFRHRDLPVTEEDKLLIKPLTEPRAEQIWREHVSRGCSHPEHFAENDWAAKGANWLEKDFWQSAWDSNKADLPELMDEYFKGWAPDTTVYFCYQSDHIIETKWDVFVRNWKNFLFFDCGPVLIGKKRKEAAQFFEDGTYRLGKRA</sequence>
<protein>
    <recommendedName>
        <fullName evidence="3">DUF2947 domain-containing protein</fullName>
    </recommendedName>
</protein>
<keyword evidence="2" id="KW-1185">Reference proteome</keyword>
<proteinExistence type="predicted"/>
<organism evidence="1 2">
    <name type="scientific">Neptuniibacter caesariensis</name>
    <dbReference type="NCBI Taxonomy" id="207954"/>
    <lineage>
        <taxon>Bacteria</taxon>
        <taxon>Pseudomonadati</taxon>
        <taxon>Pseudomonadota</taxon>
        <taxon>Gammaproteobacteria</taxon>
        <taxon>Oceanospirillales</taxon>
        <taxon>Oceanospirillaceae</taxon>
        <taxon>Neptuniibacter</taxon>
    </lineage>
</organism>
<comment type="caution">
    <text evidence="1">The sequence shown here is derived from an EMBL/GenBank/DDBJ whole genome shotgun (WGS) entry which is preliminary data.</text>
</comment>
<accession>A0A7U8C277</accession>
<dbReference type="OrthoDB" id="6687905at2"/>
<reference evidence="1 2" key="1">
    <citation type="submission" date="2006-02" db="EMBL/GenBank/DDBJ databases">
        <authorList>
            <person name="Pinhassi J."/>
            <person name="Pedros-Alio C."/>
            <person name="Ferriera S."/>
            <person name="Johnson J."/>
            <person name="Kravitz S."/>
            <person name="Halpern A."/>
            <person name="Remington K."/>
            <person name="Beeson K."/>
            <person name="Tran B."/>
            <person name="Rogers Y.-H."/>
            <person name="Friedman R."/>
            <person name="Venter J.C."/>
        </authorList>
    </citation>
    <scope>NUCLEOTIDE SEQUENCE [LARGE SCALE GENOMIC DNA]</scope>
    <source>
        <strain evidence="1 2">MED92</strain>
    </source>
</reference>
<evidence type="ECO:0000313" key="1">
    <source>
        <dbReference type="EMBL" id="EAR60152.1"/>
    </source>
</evidence>
<name>A0A7U8C277_NEPCE</name>
<evidence type="ECO:0000313" key="2">
    <source>
        <dbReference type="Proteomes" id="UP000002171"/>
    </source>
</evidence>
<gene>
    <name evidence="1" type="ORF">MED92_08852</name>
</gene>
<dbReference type="Proteomes" id="UP000002171">
    <property type="component" value="Unassembled WGS sequence"/>
</dbReference>
<dbReference type="AlphaFoldDB" id="A0A7U8C277"/>